<evidence type="ECO:0000313" key="2">
    <source>
        <dbReference type="Proteomes" id="UP000075398"/>
    </source>
</evidence>
<proteinExistence type="predicted"/>
<dbReference type="Proteomes" id="UP000075398">
    <property type="component" value="Unassembled WGS sequence"/>
</dbReference>
<dbReference type="AlphaFoldDB" id="A0A150J8C0"/>
<evidence type="ECO:0008006" key="3">
    <source>
        <dbReference type="Google" id="ProtNLM"/>
    </source>
</evidence>
<gene>
    <name evidence="1" type="ORF">AMQ22_00267</name>
</gene>
<sequence>MEDLGTVKIPKRLIEEIKEYIKDSEFKSVDDYVSFVIEEVLKDDDEAEFSEEDEKLVKDRLKDLGYLD</sequence>
<protein>
    <recommendedName>
        <fullName evidence="3">CopG family transcriptional regulator</fullName>
    </recommendedName>
</protein>
<organism evidence="1 2">
    <name type="scientific">Candidatus Methanofastidiosum methylothiophilum</name>
    <dbReference type="NCBI Taxonomy" id="1705564"/>
    <lineage>
        <taxon>Archaea</taxon>
        <taxon>Methanobacteriati</taxon>
        <taxon>Methanobacteriota</taxon>
        <taxon>Stenosarchaea group</taxon>
        <taxon>Candidatus Methanofastidiosia</taxon>
        <taxon>Candidatus Methanofastidiosales</taxon>
        <taxon>Candidatus Methanofastidiosaceae</taxon>
        <taxon>Candidatus Methanofastidiosum</taxon>
    </lineage>
</organism>
<dbReference type="EMBL" id="LNGC01000005">
    <property type="protein sequence ID" value="KYC53477.1"/>
    <property type="molecule type" value="Genomic_DNA"/>
</dbReference>
<accession>A0A150J8C0</accession>
<comment type="caution">
    <text evidence="1">The sequence shown here is derived from an EMBL/GenBank/DDBJ whole genome shotgun (WGS) entry which is preliminary data.</text>
</comment>
<evidence type="ECO:0000313" key="1">
    <source>
        <dbReference type="EMBL" id="KYC53477.1"/>
    </source>
</evidence>
<reference evidence="1 2" key="1">
    <citation type="journal article" date="2016" name="ISME J.">
        <title>Chasing the elusive Euryarchaeota class WSA2: genomes reveal a uniquely fastidious methyl-reducing methanogen.</title>
        <authorList>
            <person name="Nobu M.K."/>
            <person name="Narihiro T."/>
            <person name="Kuroda K."/>
            <person name="Mei R."/>
            <person name="Liu W.T."/>
        </authorList>
    </citation>
    <scope>NUCLEOTIDE SEQUENCE [LARGE SCALE GENOMIC DNA]</scope>
    <source>
        <strain evidence="1">U1lsi0528_Bin055</strain>
    </source>
</reference>
<name>A0A150J8C0_9EURY</name>